<dbReference type="EMBL" id="JBHLTS010000004">
    <property type="protein sequence ID" value="MFC0513101.1"/>
    <property type="molecule type" value="Genomic_DNA"/>
</dbReference>
<keyword evidence="2" id="KW-1185">Reference proteome</keyword>
<sequence>MTRSNIHITLSNGRKIKCVADSSSAPEQGYIVENLILPLLKLNNAGEELRLLQEHCTMCEQRINATYLYEISMQTKLVYFYEESYDFGRGRFIKGEDITQRYDSYLLMIKD</sequence>
<accession>A0ABV6L049</accession>
<name>A0ABV6L049_9SPHI</name>
<protein>
    <submittedName>
        <fullName evidence="1">Penicillin-binding protein</fullName>
    </submittedName>
</protein>
<evidence type="ECO:0000313" key="2">
    <source>
        <dbReference type="Proteomes" id="UP001589828"/>
    </source>
</evidence>
<gene>
    <name evidence="1" type="ORF">ACFFGT_02780</name>
</gene>
<reference evidence="1 2" key="1">
    <citation type="submission" date="2024-09" db="EMBL/GenBank/DDBJ databases">
        <authorList>
            <person name="Sun Q."/>
            <person name="Mori K."/>
        </authorList>
    </citation>
    <scope>NUCLEOTIDE SEQUENCE [LARGE SCALE GENOMIC DNA]</scope>
    <source>
        <strain evidence="1 2">NCAIM B.02415</strain>
    </source>
</reference>
<organism evidence="1 2">
    <name type="scientific">Mucilaginibacter angelicae</name>
    <dbReference type="NCBI Taxonomy" id="869718"/>
    <lineage>
        <taxon>Bacteria</taxon>
        <taxon>Pseudomonadati</taxon>
        <taxon>Bacteroidota</taxon>
        <taxon>Sphingobacteriia</taxon>
        <taxon>Sphingobacteriales</taxon>
        <taxon>Sphingobacteriaceae</taxon>
        <taxon>Mucilaginibacter</taxon>
    </lineage>
</organism>
<comment type="caution">
    <text evidence="1">The sequence shown here is derived from an EMBL/GenBank/DDBJ whole genome shotgun (WGS) entry which is preliminary data.</text>
</comment>
<dbReference type="RefSeq" id="WP_377020974.1">
    <property type="nucleotide sequence ID" value="NZ_JBHLTS010000004.1"/>
</dbReference>
<evidence type="ECO:0000313" key="1">
    <source>
        <dbReference type="EMBL" id="MFC0513101.1"/>
    </source>
</evidence>
<proteinExistence type="predicted"/>
<dbReference type="Proteomes" id="UP001589828">
    <property type="component" value="Unassembled WGS sequence"/>
</dbReference>